<evidence type="ECO:0000313" key="12">
    <source>
        <dbReference type="RefSeq" id="XP_014673105.1"/>
    </source>
</evidence>
<evidence type="ECO:0000259" key="8">
    <source>
        <dbReference type="Pfam" id="PF15911"/>
    </source>
</evidence>
<evidence type="ECO:0000256" key="2">
    <source>
        <dbReference type="ARBA" id="ARBA00022574"/>
    </source>
</evidence>
<dbReference type="Proteomes" id="UP000695022">
    <property type="component" value="Unplaced"/>
</dbReference>
<dbReference type="InterPro" id="IPR036322">
    <property type="entry name" value="WD40_repeat_dom_sf"/>
</dbReference>
<dbReference type="InterPro" id="IPR015943">
    <property type="entry name" value="WD40/YVTN_repeat-like_dom_sf"/>
</dbReference>
<evidence type="ECO:0000259" key="9">
    <source>
        <dbReference type="Pfam" id="PF23389"/>
    </source>
</evidence>
<organism evidence="11 12">
    <name type="scientific">Priapulus caudatus</name>
    <name type="common">Priapulid worm</name>
    <dbReference type="NCBI Taxonomy" id="37621"/>
    <lineage>
        <taxon>Eukaryota</taxon>
        <taxon>Metazoa</taxon>
        <taxon>Ecdysozoa</taxon>
        <taxon>Scalidophora</taxon>
        <taxon>Priapulida</taxon>
        <taxon>Priapulimorpha</taxon>
        <taxon>Priapulimorphida</taxon>
        <taxon>Priapulidae</taxon>
        <taxon>Priapulus</taxon>
    </lineage>
</organism>
<dbReference type="Pfam" id="PF24762">
    <property type="entry name" value="TPR_IF140-IFT172"/>
    <property type="match status" value="1"/>
</dbReference>
<comment type="subcellular location">
    <subcellularLocation>
        <location evidence="1">Cell projection</location>
        <location evidence="1">Cilium</location>
    </subcellularLocation>
</comment>
<dbReference type="InterPro" id="IPR016024">
    <property type="entry name" value="ARM-type_fold"/>
</dbReference>
<evidence type="ECO:0000256" key="1">
    <source>
        <dbReference type="ARBA" id="ARBA00004138"/>
    </source>
</evidence>
<gene>
    <name evidence="12" type="primary">LOC106813478</name>
</gene>
<dbReference type="InterPro" id="IPR040379">
    <property type="entry name" value="WDR19/dyf-2"/>
</dbReference>
<name>A0ABM1ELN4_PRICU</name>
<sequence>MAKEVFQIGEKVHGQGPIVFAWQNLHGNYLVTSGVNRSVNIFDRHGEQKEEITLPGQCIDLGWDQDGDTLAIICDKVGTVFLWDANTHKVAQLDTSFKDQLSLCIWAPANQLLAAGSSKGNLLIYNHLTQRLVIICARCLSLQVSLVLNKKMMYMYNMNNPDSPVQLSFQSRYGLIVSYKWFGDGYIMIGFSSGFFVVISTHMKEIGQELFQARNHRDNLTDIAMCQSLNKCASCGDNSVKIHDLSELKEMYAILTLDDERAPLDRMRWTLDGQLLAVSSTRGTLHVFLTRLPTLNAAHGTRVAYLTSLLEVTVEEPKTVINIDVEPTFIGLGPYHLAVGMNNRIWFYYLSDSGPEHLRDREYLGTVQSVKINSEHASVLFENKIQLHVIESDAGMPEGRETRLFPDDDHGDEKIACHAITHEFLVYGTDSGAIYFFYIEDWAFVNTYKHVIAARKLFPDASGARLAFIDDKTDVYILNPVNEQLAEVPQVPSTTKGLLWEQAPGDMGTFVMYDDEKVYTYVHSRETIEGSKVDFVGSMKIPHGQVPLVLQQGELTLQTQNGKLSTVHVEAFPKTDNPQNLTANELKENISKCIALKKFKEAWPYAMYVNMKDVWLELGRAAMRNLEVKFAMRVYRQLADVSMVWSLEAVQGVEDRNLLAGHLASHLDHFELAQELFLASSEPGAALEMRRDLLHWDRALQLAARLAPEEITFISREYAQQLEFVGDYGNALTHYEKGLTDDDDKNGDHNETCKAGIARMAIRMGDINRGVAMAMDMNGKALKKECAAILENIKQFGEAAQLYEKGEFYDKAASVYIRNKNWSKVGDLLPKVNSPKVHAQYAKAKESEGKYKDAAKAYESAKDWDNVVRLYLDHLNNPEEAVRIVQDTQSVEGAKMVASTLHRTTPHHTASHAPFHDHSHASSPLFLPTSHPRASTRRQPPDARTCAFPWQDAKYLFRLYMALQQYREAARTAIIIAREEQYNGNYRSAHDVLYSMYRELRLHGITVSTEMASNLMVLHSYILVKIHVKRGDHMKAARLLIRVANNISKFPARTYHDSIAANLPTNH</sequence>
<keyword evidence="4" id="KW-0802">TPR repeat</keyword>
<dbReference type="InterPro" id="IPR057855">
    <property type="entry name" value="Beta-prop_WDR19_1st"/>
</dbReference>
<evidence type="ECO:0000259" key="10">
    <source>
        <dbReference type="Pfam" id="PF24762"/>
    </source>
</evidence>
<dbReference type="PANTHER" id="PTHR14920">
    <property type="entry name" value="OSMOTIC AVOIDANCE ABNORMAL PROTEIN 1/WD REPEAT MEMBRANE PROTEIN"/>
    <property type="match status" value="1"/>
</dbReference>
<feature type="domain" description="WDR19 WD40 repeat" evidence="8">
    <location>
        <begin position="303"/>
        <end position="570"/>
    </location>
</feature>
<proteinExistence type="predicted"/>
<dbReference type="GeneID" id="106813478"/>
<keyword evidence="5" id="KW-0969">Cilium</keyword>
<dbReference type="SUPFAM" id="SSF48371">
    <property type="entry name" value="ARM repeat"/>
    <property type="match status" value="1"/>
</dbReference>
<dbReference type="RefSeq" id="XP_014673105.1">
    <property type="nucleotide sequence ID" value="XM_014817619.1"/>
</dbReference>
<keyword evidence="3" id="KW-0677">Repeat</keyword>
<dbReference type="SUPFAM" id="SSF50969">
    <property type="entry name" value="YVTN repeat-like/Quinoprotein amine dehydrogenase"/>
    <property type="match status" value="1"/>
</dbReference>
<dbReference type="PANTHER" id="PTHR14920:SF0">
    <property type="entry name" value="WD REPEAT DOMAIN 19"/>
    <property type="match status" value="1"/>
</dbReference>
<reference evidence="12" key="1">
    <citation type="submission" date="2025-08" db="UniProtKB">
        <authorList>
            <consortium name="RefSeq"/>
        </authorList>
    </citation>
    <scope>IDENTIFICATION</scope>
</reference>
<feature type="domain" description="WDR19 first beta-propeller" evidence="9">
    <location>
        <begin position="143"/>
        <end position="283"/>
    </location>
</feature>
<keyword evidence="11" id="KW-1185">Reference proteome</keyword>
<protein>
    <submittedName>
        <fullName evidence="12">WD repeat-containing protein 19-like</fullName>
    </submittedName>
</protein>
<dbReference type="SUPFAM" id="SSF50978">
    <property type="entry name" value="WD40 repeat-like"/>
    <property type="match status" value="1"/>
</dbReference>
<dbReference type="InterPro" id="IPR001680">
    <property type="entry name" value="WD40_rpt"/>
</dbReference>
<evidence type="ECO:0000256" key="4">
    <source>
        <dbReference type="ARBA" id="ARBA00022803"/>
    </source>
</evidence>
<dbReference type="SMART" id="SM00320">
    <property type="entry name" value="WD40"/>
    <property type="match status" value="5"/>
</dbReference>
<dbReference type="Pfam" id="PF15911">
    <property type="entry name" value="Beta-prop_WDR19_2nd"/>
    <property type="match status" value="1"/>
</dbReference>
<feature type="domain" description="IF140/IFT172/WDR19 TPR" evidence="10">
    <location>
        <begin position="601"/>
        <end position="872"/>
    </location>
</feature>
<evidence type="ECO:0000256" key="5">
    <source>
        <dbReference type="ARBA" id="ARBA00023069"/>
    </source>
</evidence>
<feature type="region of interest" description="Disordered" evidence="7">
    <location>
        <begin position="905"/>
        <end position="943"/>
    </location>
</feature>
<dbReference type="InterPro" id="IPR011044">
    <property type="entry name" value="Quino_amine_DH_bsu"/>
</dbReference>
<dbReference type="Pfam" id="PF23389">
    <property type="entry name" value="Beta-prop_WDR19_1st"/>
    <property type="match status" value="2"/>
</dbReference>
<evidence type="ECO:0000313" key="11">
    <source>
        <dbReference type="Proteomes" id="UP000695022"/>
    </source>
</evidence>
<dbReference type="InterPro" id="IPR039468">
    <property type="entry name" value="WDR19_WD40_rpt"/>
</dbReference>
<dbReference type="Gene3D" id="2.130.10.10">
    <property type="entry name" value="YVTN repeat-like/Quinoprotein amine dehydrogenase"/>
    <property type="match status" value="2"/>
</dbReference>
<accession>A0ABM1ELN4</accession>
<keyword evidence="2" id="KW-0853">WD repeat</keyword>
<evidence type="ECO:0000256" key="3">
    <source>
        <dbReference type="ARBA" id="ARBA00022737"/>
    </source>
</evidence>
<keyword evidence="6" id="KW-0966">Cell projection</keyword>
<dbReference type="InterPro" id="IPR056168">
    <property type="entry name" value="TPR_IF140/IFT172/WDR19"/>
</dbReference>
<feature type="domain" description="WDR19 first beta-propeller" evidence="9">
    <location>
        <begin position="19"/>
        <end position="135"/>
    </location>
</feature>
<dbReference type="Gene3D" id="1.25.40.470">
    <property type="match status" value="2"/>
</dbReference>
<evidence type="ECO:0000256" key="6">
    <source>
        <dbReference type="ARBA" id="ARBA00023273"/>
    </source>
</evidence>
<evidence type="ECO:0000256" key="7">
    <source>
        <dbReference type="SAM" id="MobiDB-lite"/>
    </source>
</evidence>